<dbReference type="Proteomes" id="UP000230423">
    <property type="component" value="Unassembled WGS sequence"/>
</dbReference>
<feature type="compositionally biased region" description="Low complexity" evidence="1">
    <location>
        <begin position="1"/>
        <end position="15"/>
    </location>
</feature>
<gene>
    <name evidence="2" type="ORF">TELCIR_10497</name>
</gene>
<reference evidence="2 3" key="1">
    <citation type="submission" date="2015-09" db="EMBL/GenBank/DDBJ databases">
        <title>Draft genome of the parasitic nematode Teladorsagia circumcincta isolate WARC Sus (inbred).</title>
        <authorList>
            <person name="Mitreva M."/>
        </authorList>
    </citation>
    <scope>NUCLEOTIDE SEQUENCE [LARGE SCALE GENOMIC DNA]</scope>
    <source>
        <strain evidence="2 3">S</strain>
    </source>
</reference>
<dbReference type="EMBL" id="KZ347431">
    <property type="protein sequence ID" value="PIO67740.1"/>
    <property type="molecule type" value="Genomic_DNA"/>
</dbReference>
<sequence>MAPTETNHTENTTVTDKVHHVAPSNGDSEKTSQTIVPTVRLVQISPVSDNVSKLPEKLAPISINGGENSKAPVHGGVTLSLVSPVSRVNEPQHPATHLPTVFNHPPPANPPVVVQTLPTLSTTTPPVTQPQASPLSVVPQISQFPVTTTVPSRTSPLAVQVTNFSPRSRWDAPPPVIPNFSVPPPSLVTPNLYVPNVATMPPPMIPLIPNTSIPPPNVPPPGWPQHLG</sequence>
<name>A0A2G9UE32_TELCI</name>
<evidence type="ECO:0000256" key="1">
    <source>
        <dbReference type="SAM" id="MobiDB-lite"/>
    </source>
</evidence>
<dbReference type="AlphaFoldDB" id="A0A2G9UE32"/>
<protein>
    <submittedName>
        <fullName evidence="2">Uncharacterized protein</fullName>
    </submittedName>
</protein>
<proteinExistence type="predicted"/>
<feature type="region of interest" description="Disordered" evidence="1">
    <location>
        <begin position="1"/>
        <end position="31"/>
    </location>
</feature>
<organism evidence="2 3">
    <name type="scientific">Teladorsagia circumcincta</name>
    <name type="common">Brown stomach worm</name>
    <name type="synonym">Ostertagia circumcincta</name>
    <dbReference type="NCBI Taxonomy" id="45464"/>
    <lineage>
        <taxon>Eukaryota</taxon>
        <taxon>Metazoa</taxon>
        <taxon>Ecdysozoa</taxon>
        <taxon>Nematoda</taxon>
        <taxon>Chromadorea</taxon>
        <taxon>Rhabditida</taxon>
        <taxon>Rhabditina</taxon>
        <taxon>Rhabditomorpha</taxon>
        <taxon>Strongyloidea</taxon>
        <taxon>Trichostrongylidae</taxon>
        <taxon>Teladorsagia</taxon>
    </lineage>
</organism>
<evidence type="ECO:0000313" key="3">
    <source>
        <dbReference type="Proteomes" id="UP000230423"/>
    </source>
</evidence>
<accession>A0A2G9UE32</accession>
<keyword evidence="3" id="KW-1185">Reference proteome</keyword>
<evidence type="ECO:0000313" key="2">
    <source>
        <dbReference type="EMBL" id="PIO67740.1"/>
    </source>
</evidence>